<dbReference type="RefSeq" id="WP_021816973.1">
    <property type="nucleotide sequence ID" value="NZ_AVBC01000008.1"/>
</dbReference>
<dbReference type="PROSITE" id="PS51078">
    <property type="entry name" value="ICLR_ED"/>
    <property type="match status" value="1"/>
</dbReference>
<protein>
    <recommendedName>
        <fullName evidence="8">Transcriptional regulator</fullName>
    </recommendedName>
</protein>
<name>W1NCS6_9GAMM</name>
<evidence type="ECO:0008006" key="8">
    <source>
        <dbReference type="Google" id="ProtNLM"/>
    </source>
</evidence>
<keyword evidence="1" id="KW-0805">Transcription regulation</keyword>
<dbReference type="SUPFAM" id="SSF46785">
    <property type="entry name" value="Winged helix' DNA-binding domain"/>
    <property type="match status" value="1"/>
</dbReference>
<dbReference type="KEGG" id="hhu:AR456_00365"/>
<dbReference type="PATRIC" id="fig|1178482.3.peg.29"/>
<dbReference type="InterPro" id="IPR036388">
    <property type="entry name" value="WH-like_DNA-bd_sf"/>
</dbReference>
<feature type="domain" description="HTH iclR-type" evidence="4">
    <location>
        <begin position="7"/>
        <end position="69"/>
    </location>
</feature>
<dbReference type="InterPro" id="IPR005471">
    <property type="entry name" value="Tscrpt_reg_IclR_N"/>
</dbReference>
<dbReference type="GO" id="GO:0045892">
    <property type="term" value="P:negative regulation of DNA-templated transcription"/>
    <property type="evidence" value="ECO:0007669"/>
    <property type="project" value="TreeGrafter"/>
</dbReference>
<evidence type="ECO:0000256" key="2">
    <source>
        <dbReference type="ARBA" id="ARBA00023125"/>
    </source>
</evidence>
<keyword evidence="3" id="KW-0804">Transcription</keyword>
<dbReference type="InterPro" id="IPR014757">
    <property type="entry name" value="Tscrpt_reg_IclR_C"/>
</dbReference>
<dbReference type="Proteomes" id="UP000019113">
    <property type="component" value="Unassembled WGS sequence"/>
</dbReference>
<dbReference type="AlphaFoldDB" id="W1NCS6"/>
<dbReference type="InterPro" id="IPR050707">
    <property type="entry name" value="HTH_MetabolicPath_Reg"/>
</dbReference>
<dbReference type="STRING" id="1178482.AR456_00365"/>
<keyword evidence="2" id="KW-0238">DNA-binding</keyword>
<organism evidence="6 7">
    <name type="scientific">Halomonas huangheensis</name>
    <dbReference type="NCBI Taxonomy" id="1178482"/>
    <lineage>
        <taxon>Bacteria</taxon>
        <taxon>Pseudomonadati</taxon>
        <taxon>Pseudomonadota</taxon>
        <taxon>Gammaproteobacteria</taxon>
        <taxon>Oceanospirillales</taxon>
        <taxon>Halomonadaceae</taxon>
        <taxon>Halomonas</taxon>
    </lineage>
</organism>
<dbReference type="PROSITE" id="PS51077">
    <property type="entry name" value="HTH_ICLR"/>
    <property type="match status" value="1"/>
</dbReference>
<dbReference type="eggNOG" id="COG1414">
    <property type="taxonomic scope" value="Bacteria"/>
</dbReference>
<comment type="caution">
    <text evidence="6">The sequence shown here is derived from an EMBL/GenBank/DDBJ whole genome shotgun (WGS) entry which is preliminary data.</text>
</comment>
<dbReference type="InterPro" id="IPR029016">
    <property type="entry name" value="GAF-like_dom_sf"/>
</dbReference>
<dbReference type="PANTHER" id="PTHR30136">
    <property type="entry name" value="HELIX-TURN-HELIX TRANSCRIPTIONAL REGULATOR, ICLR FAMILY"/>
    <property type="match status" value="1"/>
</dbReference>
<accession>W1NCS6</accession>
<gene>
    <name evidence="6" type="ORF">BJB45_20985</name>
</gene>
<evidence type="ECO:0000259" key="5">
    <source>
        <dbReference type="PROSITE" id="PS51078"/>
    </source>
</evidence>
<dbReference type="OrthoDB" id="9807558at2"/>
<dbReference type="GO" id="GO:0003677">
    <property type="term" value="F:DNA binding"/>
    <property type="evidence" value="ECO:0007669"/>
    <property type="project" value="UniProtKB-KW"/>
</dbReference>
<dbReference type="PANTHER" id="PTHR30136:SF39">
    <property type="entry name" value="TRANSCRIPTIONAL REGULATORY PROTEIN"/>
    <property type="match status" value="1"/>
</dbReference>
<evidence type="ECO:0000259" key="4">
    <source>
        <dbReference type="PROSITE" id="PS51077"/>
    </source>
</evidence>
<dbReference type="Gene3D" id="3.30.450.40">
    <property type="match status" value="1"/>
</dbReference>
<evidence type="ECO:0000313" key="7">
    <source>
        <dbReference type="Proteomes" id="UP000019113"/>
    </source>
</evidence>
<evidence type="ECO:0000313" key="6">
    <source>
        <dbReference type="EMBL" id="ERL53314.1"/>
    </source>
</evidence>
<feature type="domain" description="IclR-ED" evidence="5">
    <location>
        <begin position="70"/>
        <end position="254"/>
    </location>
</feature>
<dbReference type="GO" id="GO:0003700">
    <property type="term" value="F:DNA-binding transcription factor activity"/>
    <property type="evidence" value="ECO:0007669"/>
    <property type="project" value="TreeGrafter"/>
</dbReference>
<evidence type="ECO:0000256" key="1">
    <source>
        <dbReference type="ARBA" id="ARBA00023015"/>
    </source>
</evidence>
<dbReference type="SMART" id="SM00346">
    <property type="entry name" value="HTH_ICLR"/>
    <property type="match status" value="1"/>
</dbReference>
<sequence length="259" mass="27875">MTTVAGAQSVSRTIQVLRAIANGTGRGVTLAQITKHTGLTKPTTHRLLQALVAEGMVDRSENDGYFLGPECYALGVIADHRYGLRTIVAEPVARIARECGDSAFFSIRSGQHSICLVREDGDYPLKTHVLQPGKRLPIGIGGGGIAMLAALDDDEVEQCIAANADECAQHFPNDLPDNLRARVEECRSLGYGINRGSVIKGSWGIGAAVRDSEGRLLGALTIAAIEDRMQPERQQELGPELVAEARALEKRIRAAQQLR</sequence>
<dbReference type="Pfam" id="PF09339">
    <property type="entry name" value="HTH_IclR"/>
    <property type="match status" value="1"/>
</dbReference>
<keyword evidence="7" id="KW-1185">Reference proteome</keyword>
<evidence type="ECO:0000256" key="3">
    <source>
        <dbReference type="ARBA" id="ARBA00023163"/>
    </source>
</evidence>
<proteinExistence type="predicted"/>
<dbReference type="EMBL" id="AVBC01000008">
    <property type="protein sequence ID" value="ERL53314.1"/>
    <property type="molecule type" value="Genomic_DNA"/>
</dbReference>
<dbReference type="Gene3D" id="1.10.10.10">
    <property type="entry name" value="Winged helix-like DNA-binding domain superfamily/Winged helix DNA-binding domain"/>
    <property type="match status" value="1"/>
</dbReference>
<dbReference type="SUPFAM" id="SSF55781">
    <property type="entry name" value="GAF domain-like"/>
    <property type="match status" value="1"/>
</dbReference>
<dbReference type="InterPro" id="IPR036390">
    <property type="entry name" value="WH_DNA-bd_sf"/>
</dbReference>
<dbReference type="Pfam" id="PF01614">
    <property type="entry name" value="IclR_C"/>
    <property type="match status" value="1"/>
</dbReference>
<reference evidence="6 7" key="1">
    <citation type="submission" date="2013-08" db="EMBL/GenBank/DDBJ databases">
        <title>draft genome of Halomonas huanghegensis, strain BJGMM-B45T.</title>
        <authorList>
            <person name="Miao C."/>
            <person name="Wan Y."/>
            <person name="Jin W."/>
        </authorList>
    </citation>
    <scope>NUCLEOTIDE SEQUENCE [LARGE SCALE GENOMIC DNA]</scope>
    <source>
        <strain evidence="6 7">BJGMM-B45</strain>
    </source>
</reference>